<reference evidence="9 10" key="1">
    <citation type="journal article" date="2005" name="Nucleic Acids Res.">
        <title>Genomic blueprint of Hahella chejuensis, a marine microbe producing an algicidal agent.</title>
        <authorList>
            <person name="Jeong H."/>
            <person name="Yim J.H."/>
            <person name="Lee C."/>
            <person name="Choi S.-H."/>
            <person name="Park Y.K."/>
            <person name="Yoon S.H."/>
            <person name="Hur C.-G."/>
            <person name="Kang H.-Y."/>
            <person name="Kim D."/>
            <person name="Lee H.H."/>
            <person name="Park K.H."/>
            <person name="Park S.-H."/>
            <person name="Park H.-S."/>
            <person name="Lee H.K."/>
            <person name="Oh T.K."/>
            <person name="Kim J.F."/>
        </authorList>
    </citation>
    <scope>NUCLEOTIDE SEQUENCE [LARGE SCALE GENOMIC DNA]</scope>
    <source>
        <strain evidence="9 10">KCTC 2396</strain>
    </source>
</reference>
<evidence type="ECO:0000256" key="2">
    <source>
        <dbReference type="ARBA" id="ARBA00009477"/>
    </source>
</evidence>
<proteinExistence type="inferred from homology"/>
<evidence type="ECO:0000259" key="8">
    <source>
        <dbReference type="Pfam" id="PF25967"/>
    </source>
</evidence>
<dbReference type="eggNOG" id="COG0845">
    <property type="taxonomic scope" value="Bacteria"/>
</dbReference>
<dbReference type="Gene3D" id="1.10.287.470">
    <property type="entry name" value="Helix hairpin bin"/>
    <property type="match status" value="1"/>
</dbReference>
<dbReference type="Gene3D" id="2.40.30.170">
    <property type="match status" value="1"/>
</dbReference>
<evidence type="ECO:0000256" key="1">
    <source>
        <dbReference type="ARBA" id="ARBA00004196"/>
    </source>
</evidence>
<feature type="signal peptide" evidence="4">
    <location>
        <begin position="1"/>
        <end position="20"/>
    </location>
</feature>
<dbReference type="EMBL" id="CP000155">
    <property type="protein sequence ID" value="ABC32260.1"/>
    <property type="molecule type" value="Genomic_DNA"/>
</dbReference>
<dbReference type="Pfam" id="PF25967">
    <property type="entry name" value="RND-MFP_C"/>
    <property type="match status" value="1"/>
</dbReference>
<dbReference type="Pfam" id="PF25876">
    <property type="entry name" value="HH_MFP_RND"/>
    <property type="match status" value="1"/>
</dbReference>
<dbReference type="InterPro" id="IPR058627">
    <property type="entry name" value="MdtA-like_C"/>
</dbReference>
<dbReference type="InterPro" id="IPR058624">
    <property type="entry name" value="MdtA-like_HH"/>
</dbReference>
<feature type="domain" description="Multidrug resistance protein MdtA-like alpha-helical hairpin" evidence="5">
    <location>
        <begin position="102"/>
        <end position="158"/>
    </location>
</feature>
<protein>
    <submittedName>
        <fullName evidence="9">Membrane-fusion protein</fullName>
    </submittedName>
</protein>
<evidence type="ECO:0000313" key="10">
    <source>
        <dbReference type="Proteomes" id="UP000000238"/>
    </source>
</evidence>
<evidence type="ECO:0000256" key="3">
    <source>
        <dbReference type="ARBA" id="ARBA00022448"/>
    </source>
</evidence>
<evidence type="ECO:0000259" key="7">
    <source>
        <dbReference type="Pfam" id="PF25954"/>
    </source>
</evidence>
<dbReference type="InterPro" id="IPR058625">
    <property type="entry name" value="MdtA-like_BSH"/>
</dbReference>
<dbReference type="PANTHER" id="PTHR30469:SF20">
    <property type="entry name" value="EFFLUX RND TRANSPORTER PERIPLASMIC ADAPTOR SUBUNIT"/>
    <property type="match status" value="1"/>
</dbReference>
<accession>Q2SAR4</accession>
<gene>
    <name evidence="9" type="ordered locus">HCH_05602</name>
</gene>
<feature type="domain" description="Multidrug resistance protein MdtA-like C-terminal permuted SH3" evidence="8">
    <location>
        <begin position="281"/>
        <end position="343"/>
    </location>
</feature>
<dbReference type="STRING" id="349521.HCH_05602"/>
<dbReference type="AlphaFoldDB" id="Q2SAR4"/>
<feature type="domain" description="CusB-like beta-barrel" evidence="7">
    <location>
        <begin position="196"/>
        <end position="270"/>
    </location>
</feature>
<dbReference type="PROSITE" id="PS51257">
    <property type="entry name" value="PROKAR_LIPOPROTEIN"/>
    <property type="match status" value="1"/>
</dbReference>
<dbReference type="InterPro" id="IPR058792">
    <property type="entry name" value="Beta-barrel_RND_2"/>
</dbReference>
<dbReference type="InterPro" id="IPR006143">
    <property type="entry name" value="RND_pump_MFP"/>
</dbReference>
<dbReference type="NCBIfam" id="TIGR01730">
    <property type="entry name" value="RND_mfp"/>
    <property type="match status" value="1"/>
</dbReference>
<name>Q2SAR4_HAHCH</name>
<feature type="chain" id="PRO_5004215225" evidence="4">
    <location>
        <begin position="21"/>
        <end position="360"/>
    </location>
</feature>
<dbReference type="PANTHER" id="PTHR30469">
    <property type="entry name" value="MULTIDRUG RESISTANCE PROTEIN MDTA"/>
    <property type="match status" value="1"/>
</dbReference>
<organism evidence="9 10">
    <name type="scientific">Hahella chejuensis (strain KCTC 2396)</name>
    <dbReference type="NCBI Taxonomy" id="349521"/>
    <lineage>
        <taxon>Bacteria</taxon>
        <taxon>Pseudomonadati</taxon>
        <taxon>Pseudomonadota</taxon>
        <taxon>Gammaproteobacteria</taxon>
        <taxon>Oceanospirillales</taxon>
        <taxon>Hahellaceae</taxon>
        <taxon>Hahella</taxon>
    </lineage>
</organism>
<evidence type="ECO:0000259" key="5">
    <source>
        <dbReference type="Pfam" id="PF25876"/>
    </source>
</evidence>
<keyword evidence="4" id="KW-0732">Signal</keyword>
<dbReference type="Gene3D" id="2.40.50.100">
    <property type="match status" value="1"/>
</dbReference>
<evidence type="ECO:0000256" key="4">
    <source>
        <dbReference type="SAM" id="SignalP"/>
    </source>
</evidence>
<dbReference type="KEGG" id="hch:HCH_05602"/>
<dbReference type="Gene3D" id="2.40.420.20">
    <property type="match status" value="1"/>
</dbReference>
<sequence>MTSLSKFSFMAILLSLGVLQGCSETDQQTTEEKPLRPVRTLVVGAVENANWREFPGTVDAAQKAELGFRVSGKLHSLNANEGQIVKEGEVLAKLDDTDFLIQLKSRQADYQQAHDDFLRGKSLIGKGVISQSDFSKLQAQDIAAQAALESAQRNLEYTELKAPFSGRIAKRYVENYEEVSAMQSIYALQDISSLLVKVDIPEGLMITAQEGTEPEVQALFSGIPGESFPLKLKEVSSRADEATRLFNVTFSMPANPKYNILPGMTVTVRGRPPQATGQDGAIFVPPHVVQEDGDGRYVWTVSHENDSTGVVSRRAVSTGAIQNNGIQILSGLEEGDEVVAAGMSKMHSGLQVRLTTEGSK</sequence>
<dbReference type="Pfam" id="PF25917">
    <property type="entry name" value="BSH_RND"/>
    <property type="match status" value="1"/>
</dbReference>
<dbReference type="Pfam" id="PF25954">
    <property type="entry name" value="Beta-barrel_RND_2"/>
    <property type="match status" value="1"/>
</dbReference>
<dbReference type="OrthoDB" id="1185083at2"/>
<feature type="domain" description="Multidrug resistance protein MdtA-like barrel-sandwich hybrid" evidence="6">
    <location>
        <begin position="63"/>
        <end position="183"/>
    </location>
</feature>
<evidence type="ECO:0000313" key="9">
    <source>
        <dbReference type="EMBL" id="ABC32260.1"/>
    </source>
</evidence>
<dbReference type="GO" id="GO:0015562">
    <property type="term" value="F:efflux transmembrane transporter activity"/>
    <property type="evidence" value="ECO:0007669"/>
    <property type="project" value="TreeGrafter"/>
</dbReference>
<dbReference type="HOGENOM" id="CLU_018816_1_0_6"/>
<dbReference type="GO" id="GO:1990281">
    <property type="term" value="C:efflux pump complex"/>
    <property type="evidence" value="ECO:0007669"/>
    <property type="project" value="TreeGrafter"/>
</dbReference>
<comment type="subcellular location">
    <subcellularLocation>
        <location evidence="1">Cell envelope</location>
    </subcellularLocation>
</comment>
<comment type="similarity">
    <text evidence="2">Belongs to the membrane fusion protein (MFP) (TC 8.A.1) family.</text>
</comment>
<keyword evidence="10" id="KW-1185">Reference proteome</keyword>
<evidence type="ECO:0000259" key="6">
    <source>
        <dbReference type="Pfam" id="PF25917"/>
    </source>
</evidence>
<dbReference type="RefSeq" id="WP_011399323.1">
    <property type="nucleotide sequence ID" value="NC_007645.1"/>
</dbReference>
<dbReference type="SUPFAM" id="SSF111369">
    <property type="entry name" value="HlyD-like secretion proteins"/>
    <property type="match status" value="1"/>
</dbReference>
<keyword evidence="3" id="KW-0813">Transport</keyword>
<dbReference type="Proteomes" id="UP000000238">
    <property type="component" value="Chromosome"/>
</dbReference>